<dbReference type="EMBL" id="BAAAGS010000041">
    <property type="protein sequence ID" value="GAA0546131.1"/>
    <property type="molecule type" value="Genomic_DNA"/>
</dbReference>
<protein>
    <submittedName>
        <fullName evidence="2">Uncharacterized protein</fullName>
    </submittedName>
</protein>
<feature type="transmembrane region" description="Helical" evidence="1">
    <location>
        <begin position="15"/>
        <end position="32"/>
    </location>
</feature>
<reference evidence="3" key="1">
    <citation type="journal article" date="2019" name="Int. J. Syst. Evol. Microbiol.">
        <title>The Global Catalogue of Microorganisms (GCM) 10K type strain sequencing project: providing services to taxonomists for standard genome sequencing and annotation.</title>
        <authorList>
            <consortium name="The Broad Institute Genomics Platform"/>
            <consortium name="The Broad Institute Genome Sequencing Center for Infectious Disease"/>
            <person name="Wu L."/>
            <person name="Ma J."/>
        </authorList>
    </citation>
    <scope>NUCLEOTIDE SEQUENCE [LARGE SCALE GENOMIC DNA]</scope>
    <source>
        <strain evidence="3">JCM 10303</strain>
    </source>
</reference>
<name>A0ABP3NJ84_SACER</name>
<proteinExistence type="predicted"/>
<keyword evidence="1" id="KW-1133">Transmembrane helix</keyword>
<keyword evidence="3" id="KW-1185">Reference proteome</keyword>
<evidence type="ECO:0000256" key="1">
    <source>
        <dbReference type="SAM" id="Phobius"/>
    </source>
</evidence>
<dbReference type="Proteomes" id="UP001500729">
    <property type="component" value="Unassembled WGS sequence"/>
</dbReference>
<organism evidence="2 3">
    <name type="scientific">Saccharopolyspora erythraea</name>
    <name type="common">Streptomyces erythraeus</name>
    <dbReference type="NCBI Taxonomy" id="1836"/>
    <lineage>
        <taxon>Bacteria</taxon>
        <taxon>Bacillati</taxon>
        <taxon>Actinomycetota</taxon>
        <taxon>Actinomycetes</taxon>
        <taxon>Pseudonocardiales</taxon>
        <taxon>Pseudonocardiaceae</taxon>
        <taxon>Saccharopolyspora</taxon>
    </lineage>
</organism>
<keyword evidence="1" id="KW-0812">Transmembrane</keyword>
<keyword evidence="1" id="KW-0472">Membrane</keyword>
<accession>A0ABP3NJ84</accession>
<evidence type="ECO:0000313" key="3">
    <source>
        <dbReference type="Proteomes" id="UP001500729"/>
    </source>
</evidence>
<gene>
    <name evidence="2" type="ORF">GCM10009533_51220</name>
</gene>
<comment type="caution">
    <text evidence="2">The sequence shown here is derived from an EMBL/GenBank/DDBJ whole genome shotgun (WGS) entry which is preliminary data.</text>
</comment>
<sequence length="101" mass="10774">MRNGVLAGNAWNDSPVTQGFPVMVVIVAAIAVKPARPLPRPAAFAPDRGQSLDQRDQSGAVMAVATGDRHRQRHTAGIDDHMVFRAGSSPIDGRGARRRPP</sequence>
<evidence type="ECO:0000313" key="2">
    <source>
        <dbReference type="EMBL" id="GAA0546131.1"/>
    </source>
</evidence>